<gene>
    <name evidence="2" type="ORF">BAA96_1p0154</name>
</gene>
<keyword evidence="1" id="KW-0812">Transmembrane</keyword>
<keyword evidence="2" id="KW-0614">Plasmid</keyword>
<geneLocation type="plasmid" evidence="2">
    <name>pALWED1.1</name>
</geneLocation>
<dbReference type="RefSeq" id="WP_044432045.1">
    <property type="nucleotide sequence ID" value="NZ_CP082144.1"/>
</dbReference>
<sequence>MEMLDPSNTNPGLFLVIMATAIGTILFGFLMVALIARYKFKIKVTVSSFIAAVTLSVFSFICFGSLGPMEPKYSTSVVQLYALGLLAGTLILNIVLLKLFSPKTIEQLALKGFNKSENEQKEHYKNILKEFKCITDLEDKNKLNKRSFNLLNVFKNKGKQNV</sequence>
<name>A0A1P8KGP9_ACILW</name>
<feature type="transmembrane region" description="Helical" evidence="1">
    <location>
        <begin position="78"/>
        <end position="100"/>
    </location>
</feature>
<keyword evidence="1" id="KW-0472">Membrane</keyword>
<keyword evidence="1" id="KW-1133">Transmembrane helix</keyword>
<evidence type="ECO:0000313" key="2">
    <source>
        <dbReference type="EMBL" id="APW48859.1"/>
    </source>
</evidence>
<feature type="transmembrane region" description="Helical" evidence="1">
    <location>
        <begin position="48"/>
        <end position="66"/>
    </location>
</feature>
<feature type="transmembrane region" description="Helical" evidence="1">
    <location>
        <begin position="12"/>
        <end position="36"/>
    </location>
</feature>
<organism evidence="2">
    <name type="scientific">Acinetobacter lwoffii</name>
    <dbReference type="NCBI Taxonomy" id="28090"/>
    <lineage>
        <taxon>Bacteria</taxon>
        <taxon>Pseudomonadati</taxon>
        <taxon>Pseudomonadota</taxon>
        <taxon>Gammaproteobacteria</taxon>
        <taxon>Moraxellales</taxon>
        <taxon>Moraxellaceae</taxon>
        <taxon>Acinetobacter</taxon>
    </lineage>
</organism>
<evidence type="ECO:0000256" key="1">
    <source>
        <dbReference type="SAM" id="Phobius"/>
    </source>
</evidence>
<dbReference type="EMBL" id="KX426227">
    <property type="protein sequence ID" value="APW48859.1"/>
    <property type="molecule type" value="Genomic_DNA"/>
</dbReference>
<dbReference type="AlphaFoldDB" id="A0A1P8KGP9"/>
<accession>A0A1P8KGP9</accession>
<protein>
    <submittedName>
        <fullName evidence="2">Uncharacterized protein</fullName>
    </submittedName>
</protein>
<proteinExistence type="predicted"/>
<reference evidence="2" key="1">
    <citation type="journal article" date="2016" name="Biomed. Res. Int.">
        <title>Resistance of Permafrost and Modern Acinetobacter lwoffii Strains to Heavy Metals and Arsenic Revealed by Genome Analysis.</title>
        <authorList>
            <person name="Mindlin S."/>
            <person name="Petrenko A."/>
            <person name="Kurakov A."/>
            <person name="Beletsky A."/>
            <person name="Mardanov A."/>
            <person name="Petrova M."/>
        </authorList>
    </citation>
    <scope>NUCLEOTIDE SEQUENCE</scope>
    <source>
        <strain evidence="2">ED23-35</strain>
        <plasmid evidence="2">pALWED1.1</plasmid>
    </source>
</reference>